<comment type="caution">
    <text evidence="4">The sequence shown here is derived from an EMBL/GenBank/DDBJ whole genome shotgun (WGS) entry which is preliminary data.</text>
</comment>
<comment type="cofactor">
    <cofactor evidence="1">
        <name>Mg(2+)</name>
        <dbReference type="ChEBI" id="CHEBI:18420"/>
    </cofactor>
</comment>
<dbReference type="Pfam" id="PF00702">
    <property type="entry name" value="Hydrolase"/>
    <property type="match status" value="1"/>
</dbReference>
<keyword evidence="5" id="KW-1185">Reference proteome</keyword>
<dbReference type="SFLD" id="SFLDS00003">
    <property type="entry name" value="Haloacid_Dehalogenase"/>
    <property type="match status" value="1"/>
</dbReference>
<keyword evidence="3" id="KW-0460">Magnesium</keyword>
<keyword evidence="2 4" id="KW-0378">Hydrolase</keyword>
<accession>A0A501X2Z7</accession>
<dbReference type="OrthoDB" id="367448at2"/>
<dbReference type="PRINTS" id="PR00413">
    <property type="entry name" value="HADHALOGNASE"/>
</dbReference>
<dbReference type="Proteomes" id="UP000315901">
    <property type="component" value="Unassembled WGS sequence"/>
</dbReference>
<proteinExistence type="predicted"/>
<protein>
    <submittedName>
        <fullName evidence="4">HAD family hydrolase</fullName>
    </submittedName>
</protein>
<dbReference type="RefSeq" id="WP_140587366.1">
    <property type="nucleotide sequence ID" value="NZ_VFRR01000004.1"/>
</dbReference>
<dbReference type="NCBIfam" id="TIGR01509">
    <property type="entry name" value="HAD-SF-IA-v3"/>
    <property type="match status" value="1"/>
</dbReference>
<sequence>MLVTFDLDNTLWDVDPTLMRAELAMRHWFEDRFPNFYGALGERGVSHYRHEVLLDEPAISFNVSRVRLLIYTRMLKDYGLPAEEAESFARMAFDAFYDWRQRVDLYPGARDVLQQLRDQYAMAVITNGNADVHHPHISLNEYFEFALRADQVGVAKPDPEIFVMAAKQKSVPVTSLIHVGDNPDDDIFGALNAGARAIWFNRHGAGRWLRDDCVPDAEIHNLYELPEVLAQLV</sequence>
<dbReference type="Gene3D" id="1.20.120.1600">
    <property type="match status" value="1"/>
</dbReference>
<dbReference type="InterPro" id="IPR006439">
    <property type="entry name" value="HAD-SF_hydro_IA"/>
</dbReference>
<evidence type="ECO:0000256" key="2">
    <source>
        <dbReference type="ARBA" id="ARBA00022801"/>
    </source>
</evidence>
<dbReference type="PANTHER" id="PTHR46470:SF4">
    <property type="entry name" value="5-AMINO-6-(5-PHOSPHO-D-RIBITYLAMINO)URACIL PHOSPHATASE YIGB"/>
    <property type="match status" value="1"/>
</dbReference>
<dbReference type="InterPro" id="IPR036412">
    <property type="entry name" value="HAD-like_sf"/>
</dbReference>
<dbReference type="SUPFAM" id="SSF56784">
    <property type="entry name" value="HAD-like"/>
    <property type="match status" value="1"/>
</dbReference>
<dbReference type="NCBIfam" id="TIGR01549">
    <property type="entry name" value="HAD-SF-IA-v1"/>
    <property type="match status" value="1"/>
</dbReference>
<organism evidence="4 5">
    <name type="scientific">Maribrevibacterium harenarium</name>
    <dbReference type="NCBI Taxonomy" id="2589817"/>
    <lineage>
        <taxon>Bacteria</taxon>
        <taxon>Pseudomonadati</taxon>
        <taxon>Pseudomonadota</taxon>
        <taxon>Gammaproteobacteria</taxon>
        <taxon>Oceanospirillales</taxon>
        <taxon>Oceanospirillaceae</taxon>
        <taxon>Maribrevibacterium</taxon>
    </lineage>
</organism>
<dbReference type="PANTHER" id="PTHR46470">
    <property type="entry name" value="N-ACYLNEURAMINATE-9-PHOSPHATASE"/>
    <property type="match status" value="1"/>
</dbReference>
<dbReference type="EMBL" id="VFRR01000004">
    <property type="protein sequence ID" value="TPE54787.1"/>
    <property type="molecule type" value="Genomic_DNA"/>
</dbReference>
<dbReference type="Gene3D" id="3.40.50.1000">
    <property type="entry name" value="HAD superfamily/HAD-like"/>
    <property type="match status" value="1"/>
</dbReference>
<gene>
    <name evidence="4" type="ORF">FJM67_03945</name>
</gene>
<evidence type="ECO:0000256" key="1">
    <source>
        <dbReference type="ARBA" id="ARBA00001946"/>
    </source>
</evidence>
<dbReference type="SFLD" id="SFLDG01129">
    <property type="entry name" value="C1.5:_HAD__Beta-PGM__Phosphata"/>
    <property type="match status" value="1"/>
</dbReference>
<reference evidence="4 5" key="1">
    <citation type="submission" date="2019-06" db="EMBL/GenBank/DDBJ databases">
        <title>A novel bacterium of genus Marinomonas, isolated from coastal sand.</title>
        <authorList>
            <person name="Huang H."/>
            <person name="Mo K."/>
            <person name="Hu Y."/>
        </authorList>
    </citation>
    <scope>NUCLEOTIDE SEQUENCE [LARGE SCALE GENOMIC DNA]</scope>
    <source>
        <strain evidence="4 5">HB171799</strain>
    </source>
</reference>
<dbReference type="AlphaFoldDB" id="A0A501X2Z7"/>
<evidence type="ECO:0000256" key="3">
    <source>
        <dbReference type="ARBA" id="ARBA00022842"/>
    </source>
</evidence>
<evidence type="ECO:0000313" key="4">
    <source>
        <dbReference type="EMBL" id="TPE54787.1"/>
    </source>
</evidence>
<name>A0A501X2Z7_9GAMM</name>
<evidence type="ECO:0000313" key="5">
    <source>
        <dbReference type="Proteomes" id="UP000315901"/>
    </source>
</evidence>
<dbReference type="GO" id="GO:0009231">
    <property type="term" value="P:riboflavin biosynthetic process"/>
    <property type="evidence" value="ECO:0007669"/>
    <property type="project" value="TreeGrafter"/>
</dbReference>
<dbReference type="InterPro" id="IPR023214">
    <property type="entry name" value="HAD_sf"/>
</dbReference>
<dbReference type="InterPro" id="IPR051400">
    <property type="entry name" value="HAD-like_hydrolase"/>
</dbReference>
<dbReference type="GO" id="GO:0016787">
    <property type="term" value="F:hydrolase activity"/>
    <property type="evidence" value="ECO:0007669"/>
    <property type="project" value="UniProtKB-KW"/>
</dbReference>